<dbReference type="InterPro" id="IPR027417">
    <property type="entry name" value="P-loop_NTPase"/>
</dbReference>
<dbReference type="Proteomes" id="UP000315295">
    <property type="component" value="Unassembled WGS sequence"/>
</dbReference>
<accession>A0A540LII3</accession>
<sequence length="133" mass="15278">MRQTYPHVIEHGFVGLGKDEETLVEYLVKKEKLSRVVSICGMGRSGNTTLAKCVYHHAKVRGYFDRFAWVCVTQHCQSRKVWKEVLIGFTSGTNELTQDILKMTNAKIVWKLCNIQLQRKCLVVLDDVWSCDA</sequence>
<dbReference type="PANTHER" id="PTHR19338">
    <property type="entry name" value="TRANSLOCASE OF INNER MITOCHONDRIAL MEMBRANE 13 HOMOLOG"/>
    <property type="match status" value="1"/>
</dbReference>
<proteinExistence type="predicted"/>
<evidence type="ECO:0000313" key="3">
    <source>
        <dbReference type="Proteomes" id="UP000315295"/>
    </source>
</evidence>
<keyword evidence="3" id="KW-1185">Reference proteome</keyword>
<dbReference type="PANTHER" id="PTHR19338:SF66">
    <property type="entry name" value="NB-ARC DOMAIN-CONTAINING PROTEIN"/>
    <property type="match status" value="1"/>
</dbReference>
<gene>
    <name evidence="2" type="ORF">C1H46_028172</name>
</gene>
<feature type="domain" description="NB-ARC" evidence="1">
    <location>
        <begin position="21"/>
        <end position="130"/>
    </location>
</feature>
<dbReference type="AlphaFoldDB" id="A0A540LII3"/>
<dbReference type="SUPFAM" id="SSF52540">
    <property type="entry name" value="P-loop containing nucleoside triphosphate hydrolases"/>
    <property type="match status" value="1"/>
</dbReference>
<organism evidence="2 3">
    <name type="scientific">Malus baccata</name>
    <name type="common">Siberian crab apple</name>
    <name type="synonym">Pyrus baccata</name>
    <dbReference type="NCBI Taxonomy" id="106549"/>
    <lineage>
        <taxon>Eukaryota</taxon>
        <taxon>Viridiplantae</taxon>
        <taxon>Streptophyta</taxon>
        <taxon>Embryophyta</taxon>
        <taxon>Tracheophyta</taxon>
        <taxon>Spermatophyta</taxon>
        <taxon>Magnoliopsida</taxon>
        <taxon>eudicotyledons</taxon>
        <taxon>Gunneridae</taxon>
        <taxon>Pentapetalae</taxon>
        <taxon>rosids</taxon>
        <taxon>fabids</taxon>
        <taxon>Rosales</taxon>
        <taxon>Rosaceae</taxon>
        <taxon>Amygdaloideae</taxon>
        <taxon>Maleae</taxon>
        <taxon>Malus</taxon>
    </lineage>
</organism>
<dbReference type="Pfam" id="PF00931">
    <property type="entry name" value="NB-ARC"/>
    <property type="match status" value="1"/>
</dbReference>
<dbReference type="InterPro" id="IPR002182">
    <property type="entry name" value="NB-ARC"/>
</dbReference>
<comment type="caution">
    <text evidence="2">The sequence shown here is derived from an EMBL/GenBank/DDBJ whole genome shotgun (WGS) entry which is preliminary data.</text>
</comment>
<dbReference type="STRING" id="106549.A0A540LII3"/>
<protein>
    <recommendedName>
        <fullName evidence="1">NB-ARC domain-containing protein</fullName>
    </recommendedName>
</protein>
<dbReference type="GO" id="GO:0043531">
    <property type="term" value="F:ADP binding"/>
    <property type="evidence" value="ECO:0007669"/>
    <property type="project" value="InterPro"/>
</dbReference>
<dbReference type="EMBL" id="VIEB01000570">
    <property type="protein sequence ID" value="TQD86285.1"/>
    <property type="molecule type" value="Genomic_DNA"/>
</dbReference>
<dbReference type="Gene3D" id="3.40.50.300">
    <property type="entry name" value="P-loop containing nucleotide triphosphate hydrolases"/>
    <property type="match status" value="1"/>
</dbReference>
<dbReference type="PRINTS" id="PR00364">
    <property type="entry name" value="DISEASERSIST"/>
</dbReference>
<evidence type="ECO:0000259" key="1">
    <source>
        <dbReference type="Pfam" id="PF00931"/>
    </source>
</evidence>
<name>A0A540LII3_MALBA</name>
<reference evidence="2 3" key="1">
    <citation type="journal article" date="2019" name="G3 (Bethesda)">
        <title>Sequencing of a Wild Apple (Malus baccata) Genome Unravels the Differences Between Cultivated and Wild Apple Species Regarding Disease Resistance and Cold Tolerance.</title>
        <authorList>
            <person name="Chen X."/>
        </authorList>
    </citation>
    <scope>NUCLEOTIDE SEQUENCE [LARGE SCALE GENOMIC DNA]</scope>
    <source>
        <strain evidence="3">cv. Shandingzi</strain>
        <tissue evidence="2">Leaves</tissue>
    </source>
</reference>
<evidence type="ECO:0000313" key="2">
    <source>
        <dbReference type="EMBL" id="TQD86285.1"/>
    </source>
</evidence>